<feature type="non-terminal residue" evidence="1">
    <location>
        <position position="1"/>
    </location>
</feature>
<name>A0A813I903_POLGL</name>
<reference evidence="1" key="1">
    <citation type="submission" date="2021-02" db="EMBL/GenBank/DDBJ databases">
        <authorList>
            <person name="Dougan E. K."/>
            <person name="Rhodes N."/>
            <person name="Thang M."/>
            <person name="Chan C."/>
        </authorList>
    </citation>
    <scope>NUCLEOTIDE SEQUENCE</scope>
</reference>
<organism evidence="1 2">
    <name type="scientific">Polarella glacialis</name>
    <name type="common">Dinoflagellate</name>
    <dbReference type="NCBI Taxonomy" id="89957"/>
    <lineage>
        <taxon>Eukaryota</taxon>
        <taxon>Sar</taxon>
        <taxon>Alveolata</taxon>
        <taxon>Dinophyceae</taxon>
        <taxon>Suessiales</taxon>
        <taxon>Suessiaceae</taxon>
        <taxon>Polarella</taxon>
    </lineage>
</organism>
<sequence>AVAEENTLDVSGSTFVHEAPSKGIVIADTRKEEDSELPTFRAVETEHAATLPFNSFTRTAPAAEPEPELEELARRLLEKHSASAAPRDLLLRGQ</sequence>
<evidence type="ECO:0000313" key="1">
    <source>
        <dbReference type="EMBL" id="CAE8646356.1"/>
    </source>
</evidence>
<accession>A0A813I903</accession>
<evidence type="ECO:0000313" key="2">
    <source>
        <dbReference type="Proteomes" id="UP000626109"/>
    </source>
</evidence>
<dbReference type="AlphaFoldDB" id="A0A813I903"/>
<gene>
    <name evidence="1" type="ORF">PGLA2088_LOCUS4734</name>
</gene>
<protein>
    <submittedName>
        <fullName evidence="1">Uncharacterized protein</fullName>
    </submittedName>
</protein>
<proteinExistence type="predicted"/>
<feature type="non-terminal residue" evidence="1">
    <location>
        <position position="94"/>
    </location>
</feature>
<dbReference type="Proteomes" id="UP000626109">
    <property type="component" value="Unassembled WGS sequence"/>
</dbReference>
<dbReference type="EMBL" id="CAJNNW010004360">
    <property type="protein sequence ID" value="CAE8646356.1"/>
    <property type="molecule type" value="Genomic_DNA"/>
</dbReference>
<comment type="caution">
    <text evidence="1">The sequence shown here is derived from an EMBL/GenBank/DDBJ whole genome shotgun (WGS) entry which is preliminary data.</text>
</comment>